<protein>
    <submittedName>
        <fullName evidence="1">Uncharacterized protein</fullName>
    </submittedName>
</protein>
<reference evidence="1" key="1">
    <citation type="journal article" date="2014" name="Front. Microbiol.">
        <title>High frequency of phylogenetically diverse reductive dehalogenase-homologous genes in deep subseafloor sedimentary metagenomes.</title>
        <authorList>
            <person name="Kawai M."/>
            <person name="Futagami T."/>
            <person name="Toyoda A."/>
            <person name="Takaki Y."/>
            <person name="Nishi S."/>
            <person name="Hori S."/>
            <person name="Arai W."/>
            <person name="Tsubouchi T."/>
            <person name="Morono Y."/>
            <person name="Uchiyama I."/>
            <person name="Ito T."/>
            <person name="Fujiyama A."/>
            <person name="Inagaki F."/>
            <person name="Takami H."/>
        </authorList>
    </citation>
    <scope>NUCLEOTIDE SEQUENCE</scope>
    <source>
        <strain evidence="1">Expedition CK06-06</strain>
    </source>
</reference>
<dbReference type="AlphaFoldDB" id="X1QD64"/>
<feature type="non-terminal residue" evidence="1">
    <location>
        <position position="1"/>
    </location>
</feature>
<dbReference type="EMBL" id="BARV01025147">
    <property type="protein sequence ID" value="GAI41214.1"/>
    <property type="molecule type" value="Genomic_DNA"/>
</dbReference>
<organism evidence="1">
    <name type="scientific">marine sediment metagenome</name>
    <dbReference type="NCBI Taxonomy" id="412755"/>
    <lineage>
        <taxon>unclassified sequences</taxon>
        <taxon>metagenomes</taxon>
        <taxon>ecological metagenomes</taxon>
    </lineage>
</organism>
<gene>
    <name evidence="1" type="ORF">S06H3_40909</name>
</gene>
<sequence>SWISDKSIIQYSDNYRNNMSVQIFLLTEHV</sequence>
<accession>X1QD64</accession>
<evidence type="ECO:0000313" key="1">
    <source>
        <dbReference type="EMBL" id="GAI41214.1"/>
    </source>
</evidence>
<name>X1QD64_9ZZZZ</name>
<proteinExistence type="predicted"/>
<comment type="caution">
    <text evidence="1">The sequence shown here is derived from an EMBL/GenBank/DDBJ whole genome shotgun (WGS) entry which is preliminary data.</text>
</comment>